<dbReference type="AlphaFoldDB" id="A0A814ASB0"/>
<reference evidence="1" key="1">
    <citation type="submission" date="2021-02" db="EMBL/GenBank/DDBJ databases">
        <authorList>
            <person name="Nowell W R."/>
        </authorList>
    </citation>
    <scope>NUCLEOTIDE SEQUENCE</scope>
    <source>
        <strain evidence="1">Ploen Becks lab</strain>
    </source>
</reference>
<accession>A0A814ASB0</accession>
<comment type="caution">
    <text evidence="1">The sequence shown here is derived from an EMBL/GenBank/DDBJ whole genome shotgun (WGS) entry which is preliminary data.</text>
</comment>
<dbReference type="EMBL" id="CAJNOC010002168">
    <property type="protein sequence ID" value="CAF0916597.1"/>
    <property type="molecule type" value="Genomic_DNA"/>
</dbReference>
<dbReference type="Proteomes" id="UP000663879">
    <property type="component" value="Unassembled WGS sequence"/>
</dbReference>
<protein>
    <submittedName>
        <fullName evidence="1">Uncharacterized protein</fullName>
    </submittedName>
</protein>
<organism evidence="1 2">
    <name type="scientific">Brachionus calyciflorus</name>
    <dbReference type="NCBI Taxonomy" id="104777"/>
    <lineage>
        <taxon>Eukaryota</taxon>
        <taxon>Metazoa</taxon>
        <taxon>Spiralia</taxon>
        <taxon>Gnathifera</taxon>
        <taxon>Rotifera</taxon>
        <taxon>Eurotatoria</taxon>
        <taxon>Monogononta</taxon>
        <taxon>Pseudotrocha</taxon>
        <taxon>Ploima</taxon>
        <taxon>Brachionidae</taxon>
        <taxon>Brachionus</taxon>
    </lineage>
</organism>
<sequence>MWNLSSTEGTRINNHLEGFHAKINRWLDKHHPDVYKLILFLKMLDCNTVIEYNSRLNGSPAPKINYLTREKIKVLKENLERLQKNENNFDQFFQDF</sequence>
<evidence type="ECO:0000313" key="2">
    <source>
        <dbReference type="Proteomes" id="UP000663879"/>
    </source>
</evidence>
<evidence type="ECO:0000313" key="1">
    <source>
        <dbReference type="EMBL" id="CAF0916597.1"/>
    </source>
</evidence>
<proteinExistence type="predicted"/>
<dbReference type="OrthoDB" id="10029846at2759"/>
<name>A0A814ASB0_9BILA</name>
<keyword evidence="2" id="KW-1185">Reference proteome</keyword>
<gene>
    <name evidence="1" type="ORF">OXX778_LOCUS12180</name>
</gene>